<proteinExistence type="predicted"/>
<name>A0ABR1NNS5_DIAER</name>
<dbReference type="EMBL" id="JAKNSF020000176">
    <property type="protein sequence ID" value="KAK7708877.1"/>
    <property type="molecule type" value="Genomic_DNA"/>
</dbReference>
<reference evidence="1 2" key="1">
    <citation type="submission" date="2024-02" db="EMBL/GenBank/DDBJ databases">
        <title>De novo assembly and annotation of 12 fungi associated with fruit tree decline syndrome in Ontario, Canada.</title>
        <authorList>
            <person name="Sulman M."/>
            <person name="Ellouze W."/>
            <person name="Ilyukhin E."/>
        </authorList>
    </citation>
    <scope>NUCLEOTIDE SEQUENCE [LARGE SCALE GENOMIC DNA]</scope>
    <source>
        <strain evidence="1 2">M169</strain>
    </source>
</reference>
<protein>
    <recommendedName>
        <fullName evidence="3">RES domain-containing protein</fullName>
    </recommendedName>
</protein>
<sequence length="244" mass="26967">MQTGSYNLNPAELQSFFALCSAESLYIATALLQDPAASGSDGNSCLVRRYTGSIGRASMAFLVPQKEPEISSYDHSDEWYRCEHKQFDGVMEDHFTSTSLHLSFSQASQAVNIEFSGGRDVEAYFLETLISVYDKEVWIAELDILEAMKSEGLVRKLLQPNPCTCSAAGEYSLIAVDSYAEMLIPPRNWGVIRAEGNWQARLAAASICLAAGYKVVLKPKETCWVCQQKGIRPIVNEGSKLMII</sequence>
<evidence type="ECO:0000313" key="2">
    <source>
        <dbReference type="Proteomes" id="UP001430848"/>
    </source>
</evidence>
<gene>
    <name evidence="1" type="ORF">SLS63_013358</name>
</gene>
<dbReference type="Proteomes" id="UP001430848">
    <property type="component" value="Unassembled WGS sequence"/>
</dbReference>
<keyword evidence="2" id="KW-1185">Reference proteome</keyword>
<accession>A0ABR1NNS5</accession>
<comment type="caution">
    <text evidence="1">The sequence shown here is derived from an EMBL/GenBank/DDBJ whole genome shotgun (WGS) entry which is preliminary data.</text>
</comment>
<organism evidence="1 2">
    <name type="scientific">Diaporthe eres</name>
    <name type="common">Phomopsis oblonga</name>
    <dbReference type="NCBI Taxonomy" id="83184"/>
    <lineage>
        <taxon>Eukaryota</taxon>
        <taxon>Fungi</taxon>
        <taxon>Dikarya</taxon>
        <taxon>Ascomycota</taxon>
        <taxon>Pezizomycotina</taxon>
        <taxon>Sordariomycetes</taxon>
        <taxon>Sordariomycetidae</taxon>
        <taxon>Diaporthales</taxon>
        <taxon>Diaporthaceae</taxon>
        <taxon>Diaporthe</taxon>
        <taxon>Diaporthe eres species complex</taxon>
    </lineage>
</organism>
<evidence type="ECO:0000313" key="1">
    <source>
        <dbReference type="EMBL" id="KAK7708877.1"/>
    </source>
</evidence>
<evidence type="ECO:0008006" key="3">
    <source>
        <dbReference type="Google" id="ProtNLM"/>
    </source>
</evidence>